<dbReference type="PROSITE" id="PS50245">
    <property type="entry name" value="CAP_GLY_2"/>
    <property type="match status" value="1"/>
</dbReference>
<reference evidence="4 5" key="1">
    <citation type="journal article" date="2024" name="BMC Genomics">
        <title>De novo assembly and annotation of Popillia japonica's genome with initial clues to its potential as an invasive pest.</title>
        <authorList>
            <person name="Cucini C."/>
            <person name="Boschi S."/>
            <person name="Funari R."/>
            <person name="Cardaioli E."/>
            <person name="Iannotti N."/>
            <person name="Marturano G."/>
            <person name="Paoli F."/>
            <person name="Bruttini M."/>
            <person name="Carapelli A."/>
            <person name="Frati F."/>
            <person name="Nardi F."/>
        </authorList>
    </citation>
    <scope>NUCLEOTIDE SEQUENCE [LARGE SCALE GENOMIC DNA]</scope>
    <source>
        <strain evidence="4">DMR45628</strain>
    </source>
</reference>
<dbReference type="EMBL" id="JASPKY010000032">
    <property type="protein sequence ID" value="KAK9747257.1"/>
    <property type="molecule type" value="Genomic_DNA"/>
</dbReference>
<dbReference type="Proteomes" id="UP001458880">
    <property type="component" value="Unassembled WGS sequence"/>
</dbReference>
<dbReference type="SUPFAM" id="SSF74924">
    <property type="entry name" value="Cap-Gly domain"/>
    <property type="match status" value="1"/>
</dbReference>
<evidence type="ECO:0000256" key="1">
    <source>
        <dbReference type="SAM" id="MobiDB-lite"/>
    </source>
</evidence>
<name>A0AAW1MI91_POPJA</name>
<feature type="domain" description="CAP-Gly" evidence="3">
    <location>
        <begin position="88"/>
        <end position="134"/>
    </location>
</feature>
<dbReference type="SMART" id="SM01052">
    <property type="entry name" value="CAP_GLY"/>
    <property type="match status" value="1"/>
</dbReference>
<feature type="compositionally biased region" description="Low complexity" evidence="1">
    <location>
        <begin position="33"/>
        <end position="46"/>
    </location>
</feature>
<keyword evidence="2" id="KW-1133">Transmembrane helix</keyword>
<sequence length="1003" mass="111602">MSKRTGPTRIPVFGPRIPIPVPANTTEKLTACQNSQQSQQQNQQQQPTVDTATIITPPRKKAIDEITAKDVGKKVRVADKEGILRFVGNVHFTTGVWCGVELASAVASAVGKNDGVVRGVRYFTCPASRGLMAPLSKVSLIDEIAEDAASGPYSMIFDANNDQLVNNAYRNNSRLQEETYEPDKTFRNNSRLQEETYEPDKTFSIKETRKPLLARSETFDISEQYPEEKIRNANNISFVQKKDSDHTTHIKCDTVVNSSICNDSVEDSGNKECNETIINISITKRGRVFNISHTDKEILNITPTNKVDATRRYDNVTFDVKSDRKSWLNTTILKETPNNKQRVPSDLNLRSFSCNETVILKNINESFDRPKSYPITENYFSPIKGNAQKNTHSAALQKEREITRRSQTVSPTNHNNIEDDNAKRDSLDCDESLGILTPDQMVDNLSCFLTSRSPSSENIPSLLNDVNIVMKYQKEADIASPIVVDSSLKDYSLGVIDVNEVSTLLSDTTMNMELPLDSDNNKKEFTLTRIEQTPSPEELPLDPTPMSVPSPEELPLDPTPMSVEDCVGSVLEPKTEPTQSKTTSNFITSITSITSIDTGYQGDGEMSRPASRGPDNSPLTRRPLARPQPRRPDPMTDSDFYTESDADNHDEHPLRGDRRAQVIDGTLYGVDPQAAADIYVNNRENMDSSGIFTDLESNIRTEELSSADNDIKPNQSIDVSPSDSSTKTISDNSQNNILIMPKTPASSIQSPDSKNVSDSTIKEISPKRHTPSPSTVTSSPTSVRSPRHTNKEDALKKYKMPKRNVASKVKAMMEPTTPQNVEKKTATKKPVGRWDAVMNKISKNQDQNKNVVKEIKSKVFATITTTSTIKIEPASKISSRPANNQKSPNNKLRRVRTRATTNTTPTKNNTTTNIESSIHSSLSDLSGASPIKKIGKEWWISEKAPRPTGKYKASSIIDFLGLLYFVPRPTGKYKASSIIDFLGLLYFVNIAVHFLYQMKKKAY</sequence>
<feature type="region of interest" description="Disordered" evidence="1">
    <location>
        <begin position="874"/>
        <end position="894"/>
    </location>
</feature>
<evidence type="ECO:0000256" key="2">
    <source>
        <dbReference type="SAM" id="Phobius"/>
    </source>
</evidence>
<keyword evidence="2" id="KW-0472">Membrane</keyword>
<feature type="region of interest" description="Disordered" evidence="1">
    <location>
        <begin position="704"/>
        <end position="797"/>
    </location>
</feature>
<keyword evidence="5" id="KW-1185">Reference proteome</keyword>
<keyword evidence="2" id="KW-0812">Transmembrane</keyword>
<dbReference type="AlphaFoldDB" id="A0AAW1MI91"/>
<accession>A0AAW1MI91</accession>
<feature type="compositionally biased region" description="Low complexity" evidence="1">
    <location>
        <begin position="771"/>
        <end position="784"/>
    </location>
</feature>
<dbReference type="Gene3D" id="2.30.30.190">
    <property type="entry name" value="CAP Gly-rich-like domain"/>
    <property type="match status" value="1"/>
</dbReference>
<feature type="compositionally biased region" description="Polar residues" evidence="1">
    <location>
        <begin position="876"/>
        <end position="890"/>
    </location>
</feature>
<evidence type="ECO:0000259" key="3">
    <source>
        <dbReference type="PROSITE" id="PS50245"/>
    </source>
</evidence>
<feature type="region of interest" description="Disordered" evidence="1">
    <location>
        <begin position="531"/>
        <end position="554"/>
    </location>
</feature>
<gene>
    <name evidence="4" type="ORF">QE152_g5406</name>
</gene>
<organism evidence="4 5">
    <name type="scientific">Popillia japonica</name>
    <name type="common">Japanese beetle</name>
    <dbReference type="NCBI Taxonomy" id="7064"/>
    <lineage>
        <taxon>Eukaryota</taxon>
        <taxon>Metazoa</taxon>
        <taxon>Ecdysozoa</taxon>
        <taxon>Arthropoda</taxon>
        <taxon>Hexapoda</taxon>
        <taxon>Insecta</taxon>
        <taxon>Pterygota</taxon>
        <taxon>Neoptera</taxon>
        <taxon>Endopterygota</taxon>
        <taxon>Coleoptera</taxon>
        <taxon>Polyphaga</taxon>
        <taxon>Scarabaeiformia</taxon>
        <taxon>Scarabaeidae</taxon>
        <taxon>Rutelinae</taxon>
        <taxon>Popillia</taxon>
    </lineage>
</organism>
<feature type="compositionally biased region" description="Polar residues" evidence="1">
    <location>
        <begin position="744"/>
        <end position="759"/>
    </location>
</feature>
<evidence type="ECO:0000313" key="4">
    <source>
        <dbReference type="EMBL" id="KAK9747257.1"/>
    </source>
</evidence>
<protein>
    <submittedName>
        <fullName evidence="4">CAP-Gly domain</fullName>
    </submittedName>
</protein>
<dbReference type="Pfam" id="PF01302">
    <property type="entry name" value="CAP_GLY"/>
    <property type="match status" value="1"/>
</dbReference>
<feature type="region of interest" description="Disordered" evidence="1">
    <location>
        <begin position="596"/>
        <end position="660"/>
    </location>
</feature>
<evidence type="ECO:0000313" key="5">
    <source>
        <dbReference type="Proteomes" id="UP001458880"/>
    </source>
</evidence>
<feature type="transmembrane region" description="Helical" evidence="2">
    <location>
        <begin position="978"/>
        <end position="996"/>
    </location>
</feature>
<dbReference type="InterPro" id="IPR036859">
    <property type="entry name" value="CAP-Gly_dom_sf"/>
</dbReference>
<dbReference type="PANTHER" id="PTHR18916">
    <property type="entry name" value="DYNACTIN 1-RELATED MICROTUBULE-BINDING"/>
    <property type="match status" value="1"/>
</dbReference>
<feature type="compositionally biased region" description="Polar residues" evidence="1">
    <location>
        <begin position="704"/>
        <end position="737"/>
    </location>
</feature>
<dbReference type="InterPro" id="IPR000938">
    <property type="entry name" value="CAP-Gly_domain"/>
</dbReference>
<feature type="region of interest" description="Disordered" evidence="1">
    <location>
        <begin position="33"/>
        <end position="53"/>
    </location>
</feature>
<comment type="caution">
    <text evidence="4">The sequence shown here is derived from an EMBL/GenBank/DDBJ whole genome shotgun (WGS) entry which is preliminary data.</text>
</comment>
<feature type="compositionally biased region" description="Basic and acidic residues" evidence="1">
    <location>
        <begin position="646"/>
        <end position="660"/>
    </location>
</feature>
<proteinExistence type="predicted"/>